<reference evidence="1 2" key="1">
    <citation type="submission" date="2023-01" db="EMBL/GenBank/DDBJ databases">
        <title>Psychroserpens ponticola sp. nov., isolated from seawater.</title>
        <authorList>
            <person name="Kristyanto S."/>
            <person name="Jung J."/>
            <person name="Kim J.M."/>
            <person name="Jeon C.O."/>
        </authorList>
    </citation>
    <scope>NUCLEOTIDE SEQUENCE [LARGE SCALE GENOMIC DNA]</scope>
    <source>
        <strain evidence="1 2">MSW6</strain>
    </source>
</reference>
<keyword evidence="2" id="KW-1185">Reference proteome</keyword>
<name>A0ABY7RTS9_9FLAO</name>
<evidence type="ECO:0008006" key="3">
    <source>
        <dbReference type="Google" id="ProtNLM"/>
    </source>
</evidence>
<sequence>MKTKLIISALSISLFICTSCNEKKHLIVGKNGKTIDTRLVGLWKGSESGKIFPGMSSEWKMIRNLDGTFSLEVKANLNGEFIEETEIGTWWIENGCFHEYHDVSGKVDIYKYEVLNKDQIKFITKKMSFDIVNENYEFIDTKISN</sequence>
<dbReference type="EMBL" id="CP116221">
    <property type="protein sequence ID" value="WCO00319.1"/>
    <property type="molecule type" value="Genomic_DNA"/>
</dbReference>
<evidence type="ECO:0000313" key="1">
    <source>
        <dbReference type="EMBL" id="WCO00319.1"/>
    </source>
</evidence>
<accession>A0ABY7RTS9</accession>
<proteinExistence type="predicted"/>
<organism evidence="1 2">
    <name type="scientific">Psychroserpens ponticola</name>
    <dbReference type="NCBI Taxonomy" id="2932268"/>
    <lineage>
        <taxon>Bacteria</taxon>
        <taxon>Pseudomonadati</taxon>
        <taxon>Bacteroidota</taxon>
        <taxon>Flavobacteriia</taxon>
        <taxon>Flavobacteriales</taxon>
        <taxon>Flavobacteriaceae</taxon>
        <taxon>Psychroserpens</taxon>
    </lineage>
</organism>
<gene>
    <name evidence="1" type="ORF">MUN68_009570</name>
</gene>
<dbReference type="Proteomes" id="UP001202717">
    <property type="component" value="Chromosome"/>
</dbReference>
<evidence type="ECO:0000313" key="2">
    <source>
        <dbReference type="Proteomes" id="UP001202717"/>
    </source>
</evidence>
<dbReference type="RefSeq" id="WP_249997081.1">
    <property type="nucleotide sequence ID" value="NZ_CP116221.1"/>
</dbReference>
<protein>
    <recommendedName>
        <fullName evidence="3">Lipocalin-like domain-containing protein</fullName>
    </recommendedName>
</protein>